<dbReference type="STRING" id="573570.F7310_03020"/>
<dbReference type="SUPFAM" id="SSF53067">
    <property type="entry name" value="Actin-like ATPase domain"/>
    <property type="match status" value="1"/>
</dbReference>
<dbReference type="PANTHER" id="PTHR18964">
    <property type="entry name" value="ROK (REPRESSOR, ORF, KINASE) FAMILY"/>
    <property type="match status" value="1"/>
</dbReference>
<dbReference type="AlphaFoldDB" id="A0A1L4BRB0"/>
<proteinExistence type="inferred from homology"/>
<dbReference type="Pfam" id="PF00480">
    <property type="entry name" value="ROK"/>
    <property type="match status" value="1"/>
</dbReference>
<dbReference type="InterPro" id="IPR043129">
    <property type="entry name" value="ATPase_NBD"/>
</dbReference>
<evidence type="ECO:0000259" key="2">
    <source>
        <dbReference type="PROSITE" id="PS50868"/>
    </source>
</evidence>
<keyword evidence="4" id="KW-1185">Reference proteome</keyword>
<dbReference type="EMBL" id="CP016796">
    <property type="protein sequence ID" value="API86386.1"/>
    <property type="molecule type" value="Genomic_DNA"/>
</dbReference>
<feature type="domain" description="Post-SET" evidence="2">
    <location>
        <begin position="165"/>
        <end position="181"/>
    </location>
</feature>
<organism evidence="3 4">
    <name type="scientific">Francisella uliginis</name>
    <dbReference type="NCBI Taxonomy" id="573570"/>
    <lineage>
        <taxon>Bacteria</taxon>
        <taxon>Pseudomonadati</taxon>
        <taxon>Pseudomonadota</taxon>
        <taxon>Gammaproteobacteria</taxon>
        <taxon>Thiotrichales</taxon>
        <taxon>Francisellaceae</taxon>
        <taxon>Francisella</taxon>
    </lineage>
</organism>
<dbReference type="RefSeq" id="WP_072711674.1">
    <property type="nucleotide sequence ID" value="NZ_CP016796.1"/>
</dbReference>
<accession>A0A1L4BRB0</accession>
<gene>
    <name evidence="3" type="ORF">F7310_03020</name>
</gene>
<dbReference type="OrthoDB" id="8772678at2"/>
<reference evidence="3 4" key="1">
    <citation type="journal article" date="2016" name="Appl. Environ. Microbiol.">
        <title>Whole genome relationships among Francisella bacteria of diverse origin define new species and provide specific regions for detection.</title>
        <authorList>
            <person name="Challacombe J.F."/>
            <person name="Petersen J.M."/>
            <person name="Gallegos-Graves V."/>
            <person name="Hodge D."/>
            <person name="Pillai S."/>
            <person name="Kuske C.R."/>
        </authorList>
    </citation>
    <scope>NUCLEOTIDE SEQUENCE [LARGE SCALE GENOMIC DNA]</scope>
    <source>
        <strain evidence="4">TX07-7310</strain>
    </source>
</reference>
<protein>
    <recommendedName>
        <fullName evidence="2">Post-SET domain-containing protein</fullName>
    </recommendedName>
</protein>
<dbReference type="Proteomes" id="UP000184222">
    <property type="component" value="Chromosome"/>
</dbReference>
<name>A0A1L4BRB0_9GAMM</name>
<evidence type="ECO:0000313" key="3">
    <source>
        <dbReference type="EMBL" id="API86386.1"/>
    </source>
</evidence>
<dbReference type="InterPro" id="IPR000600">
    <property type="entry name" value="ROK"/>
</dbReference>
<sequence length="288" mass="31763">MAIYIGLDIGGTKTLVHSVNKNGKELKRTRRDTPYELADGLEMLFEMIEEVSQGSQILGIGAAIGGPLDVSKGTVSPLHQPTWRDVPLKRIIEDKYNCPFYFDIDTNVAALSEYHLKGYKQKTFLYITLSTGMGGGFLINGLVYRGLSHPEIAHQSIEFKCSHPERIKCACGARNCLSAIVSGTGISKIYDKPAAELSIDEWKEVGYNLGQGLRNIACILSPEIIVFGGGVITKQKDILLKETEKVMNNDLKIVSPPKLKISDFDYDTALYGASLIAKEGRKFYGEHN</sequence>
<dbReference type="PROSITE" id="PS50868">
    <property type="entry name" value="POST_SET"/>
    <property type="match status" value="1"/>
</dbReference>
<dbReference type="InterPro" id="IPR003616">
    <property type="entry name" value="Post-SET_dom"/>
</dbReference>
<dbReference type="CDD" id="cd23763">
    <property type="entry name" value="ASKHA_ATPase_ROK"/>
    <property type="match status" value="1"/>
</dbReference>
<comment type="similarity">
    <text evidence="1">Belongs to the ROK (NagC/XylR) family.</text>
</comment>
<evidence type="ECO:0000313" key="4">
    <source>
        <dbReference type="Proteomes" id="UP000184222"/>
    </source>
</evidence>
<dbReference type="PANTHER" id="PTHR18964:SF149">
    <property type="entry name" value="BIFUNCTIONAL UDP-N-ACETYLGLUCOSAMINE 2-EPIMERASE_N-ACETYLMANNOSAMINE KINASE"/>
    <property type="match status" value="1"/>
</dbReference>
<dbReference type="KEGG" id="frx:F7310_03020"/>
<evidence type="ECO:0000256" key="1">
    <source>
        <dbReference type="ARBA" id="ARBA00006479"/>
    </source>
</evidence>
<dbReference type="Gene3D" id="3.30.420.40">
    <property type="match status" value="2"/>
</dbReference>